<comment type="function">
    <text evidence="11">Subunit e, of the mitochondrial membrane ATP synthase complex (F(1)F(0) ATP synthase or Complex V) that produces ATP from ADP in the presence of a proton gradient across the membrane which is generated by electron transport complexes of the respiratory chain. ATP synthase complex consist of a soluble F(1) head domain - the catalytic core - and a membrane F(1) domain - the membrane proton channel. These two domains are linked by a central stalk rotating inside the F(1) region and a stationary peripheral stalk. During catalysis, ATP synthesis in the catalytic domain of F(1) is coupled via a rotary mechanism of the central stalk subunits to proton translocation. In vivo, can only synthesize ATP although its ATP hydrolase activity can be activated artificially in vitro. Part of the complex F(0) domain.</text>
</comment>
<evidence type="ECO:0000256" key="10">
    <source>
        <dbReference type="ARBA" id="ARBA00023310"/>
    </source>
</evidence>
<comment type="similarity">
    <text evidence="2 11">Belongs to the ATPase e subunit family.</text>
</comment>
<evidence type="ECO:0000256" key="4">
    <source>
        <dbReference type="ARBA" id="ARBA00022547"/>
    </source>
</evidence>
<keyword evidence="8 11" id="KW-0496">Mitochondrion</keyword>
<dbReference type="Pfam" id="PF05680">
    <property type="entry name" value="ATP-synt_E"/>
    <property type="match status" value="1"/>
</dbReference>
<proteinExistence type="inferred from homology"/>
<keyword evidence="7 11" id="KW-0406">Ion transport</keyword>
<evidence type="ECO:0000256" key="7">
    <source>
        <dbReference type="ARBA" id="ARBA00023065"/>
    </source>
</evidence>
<feature type="region of interest" description="Disordered" evidence="12">
    <location>
        <begin position="39"/>
        <end position="69"/>
    </location>
</feature>
<organism evidence="13 14">
    <name type="scientific">Humicola insolens</name>
    <name type="common">Soft-rot fungus</name>
    <dbReference type="NCBI Taxonomy" id="85995"/>
    <lineage>
        <taxon>Eukaryota</taxon>
        <taxon>Fungi</taxon>
        <taxon>Dikarya</taxon>
        <taxon>Ascomycota</taxon>
        <taxon>Pezizomycotina</taxon>
        <taxon>Sordariomycetes</taxon>
        <taxon>Sordariomycetidae</taxon>
        <taxon>Sordariales</taxon>
        <taxon>Chaetomiaceae</taxon>
        <taxon>Mycothermus</taxon>
    </lineage>
</organism>
<name>A0ABR3VP74_HUMIN</name>
<evidence type="ECO:0000256" key="11">
    <source>
        <dbReference type="RuleBase" id="RU367005"/>
    </source>
</evidence>
<evidence type="ECO:0000256" key="2">
    <source>
        <dbReference type="ARBA" id="ARBA00007333"/>
    </source>
</evidence>
<evidence type="ECO:0000256" key="1">
    <source>
        <dbReference type="ARBA" id="ARBA00004273"/>
    </source>
</evidence>
<gene>
    <name evidence="13" type="ORF">VTJ49DRAFT_94</name>
</gene>
<evidence type="ECO:0000256" key="9">
    <source>
        <dbReference type="ARBA" id="ARBA00023136"/>
    </source>
</evidence>
<dbReference type="EMBL" id="JAZGSY010000010">
    <property type="protein sequence ID" value="KAL1843713.1"/>
    <property type="molecule type" value="Genomic_DNA"/>
</dbReference>
<reference evidence="13 14" key="1">
    <citation type="journal article" date="2024" name="Commun. Biol.">
        <title>Comparative genomic analysis of thermophilic fungi reveals convergent evolutionary adaptations and gene losses.</title>
        <authorList>
            <person name="Steindorff A.S."/>
            <person name="Aguilar-Pontes M.V."/>
            <person name="Robinson A.J."/>
            <person name="Andreopoulos B."/>
            <person name="LaButti K."/>
            <person name="Kuo A."/>
            <person name="Mondo S."/>
            <person name="Riley R."/>
            <person name="Otillar R."/>
            <person name="Haridas S."/>
            <person name="Lipzen A."/>
            <person name="Grimwood J."/>
            <person name="Schmutz J."/>
            <person name="Clum A."/>
            <person name="Reid I.D."/>
            <person name="Moisan M.C."/>
            <person name="Butler G."/>
            <person name="Nguyen T.T.M."/>
            <person name="Dewar K."/>
            <person name="Conant G."/>
            <person name="Drula E."/>
            <person name="Henrissat B."/>
            <person name="Hansel C."/>
            <person name="Singer S."/>
            <person name="Hutchinson M.I."/>
            <person name="de Vries R.P."/>
            <person name="Natvig D.O."/>
            <person name="Powell A.J."/>
            <person name="Tsang A."/>
            <person name="Grigoriev I.V."/>
        </authorList>
    </citation>
    <scope>NUCLEOTIDE SEQUENCE [LARGE SCALE GENOMIC DNA]</scope>
    <source>
        <strain evidence="13 14">CBS 620.91</strain>
    </source>
</reference>
<comment type="subunit">
    <text evidence="11">F-type ATPases have 2 components, CF(1) - the catalytic core - and CF(0) - the membrane proton channel. CF(1) and CF(0) have multiple subunits.</text>
</comment>
<evidence type="ECO:0000256" key="5">
    <source>
        <dbReference type="ARBA" id="ARBA00022781"/>
    </source>
</evidence>
<keyword evidence="6 11" id="KW-0999">Mitochondrion inner membrane</keyword>
<evidence type="ECO:0000256" key="8">
    <source>
        <dbReference type="ARBA" id="ARBA00023128"/>
    </source>
</evidence>
<dbReference type="Proteomes" id="UP001583172">
    <property type="component" value="Unassembled WGS sequence"/>
</dbReference>
<keyword evidence="14" id="KW-1185">Reference proteome</keyword>
<evidence type="ECO:0000313" key="14">
    <source>
        <dbReference type="Proteomes" id="UP001583172"/>
    </source>
</evidence>
<protein>
    <recommendedName>
        <fullName evidence="11">ATP synthase F(0) complex subunit e, mitochondrial</fullName>
    </recommendedName>
</protein>
<comment type="caution">
    <text evidence="13">The sequence shown here is derived from an EMBL/GenBank/DDBJ whole genome shotgun (WGS) entry which is preliminary data.</text>
</comment>
<dbReference type="InterPro" id="IPR008386">
    <property type="entry name" value="ATP_synth_F0_esu_mt"/>
</dbReference>
<sequence>MSSAPSKSGVNVSAAPALPDAAVRLLPVLAALSLQFRTRESAGQGPAKRESKTSRRTTRTRERSESTNTLPKVLRYSALGLGVLYGFYHQRSITAAQKAAAAQREYEHKQKLINQAKAAYAKSKQPAVASASSQEGELFIAYVPWRGVCGDAPLGEHVILRLGQLSRT</sequence>
<feature type="compositionally biased region" description="Basic and acidic residues" evidence="12">
    <location>
        <begin position="47"/>
        <end position="65"/>
    </location>
</feature>
<comment type="subcellular location">
    <subcellularLocation>
        <location evidence="1 11">Mitochondrion inner membrane</location>
    </subcellularLocation>
</comment>
<keyword evidence="5 11" id="KW-0375">Hydrogen ion transport</keyword>
<keyword evidence="4 11" id="KW-0138">CF(0)</keyword>
<keyword evidence="3 11" id="KW-0813">Transport</keyword>
<accession>A0ABR3VP74</accession>
<evidence type="ECO:0000313" key="13">
    <source>
        <dbReference type="EMBL" id="KAL1843713.1"/>
    </source>
</evidence>
<keyword evidence="9" id="KW-0472">Membrane</keyword>
<evidence type="ECO:0000256" key="6">
    <source>
        <dbReference type="ARBA" id="ARBA00022792"/>
    </source>
</evidence>
<evidence type="ECO:0000256" key="12">
    <source>
        <dbReference type="SAM" id="MobiDB-lite"/>
    </source>
</evidence>
<evidence type="ECO:0000256" key="3">
    <source>
        <dbReference type="ARBA" id="ARBA00022448"/>
    </source>
</evidence>
<keyword evidence="10 11" id="KW-0066">ATP synthesis</keyword>